<evidence type="ECO:0000256" key="1">
    <source>
        <dbReference type="SAM" id="MobiDB-lite"/>
    </source>
</evidence>
<feature type="region of interest" description="Disordered" evidence="1">
    <location>
        <begin position="359"/>
        <end position="386"/>
    </location>
</feature>
<protein>
    <submittedName>
        <fullName evidence="2">Uncharacterized protein</fullName>
    </submittedName>
</protein>
<evidence type="ECO:0000313" key="2">
    <source>
        <dbReference type="EMBL" id="KAK8535556.1"/>
    </source>
</evidence>
<comment type="caution">
    <text evidence="2">The sequence shown here is derived from an EMBL/GenBank/DDBJ whole genome shotgun (WGS) entry which is preliminary data.</text>
</comment>
<accession>A0ABR2DD99</accession>
<proteinExistence type="predicted"/>
<sequence>MVGRRRDRGRKRRKKMITCMRKENIGFTWVKAELEIYKSVIGWMGSTGLTRNVDFHGPAHEGIFTWVNGSFPRSCTQHPDNPIFCGAYVMVHEWSLLSLQGMINGRECLCGAHKVLFSEYIYGEVKLIYVLLNGITFGKCDYRTGYVTRSEKVPCGMGPSGLRLDTVDIYLTWIERRRSLWLLYELPEGFWSLLVTSAGLRWGKASTEYWGLLRTASMAEEVAGLLENLKFSEEELVDVNADGEGMFEPLEVDFQGPFQFGEWLKVDLAKGQGTLRRKQGIVYANRDKGQSNPEGSGEHLLGSQEVETVSLKQRDRGKSTGIMSSFPRAVKRTLKGKNEVCNPIAPKQSKTVSVIGRDEDEFSEASSPIKFSAPTMEAGCQPRRES</sequence>
<reference evidence="2 3" key="1">
    <citation type="journal article" date="2024" name="G3 (Bethesda)">
        <title>Genome assembly of Hibiscus sabdariffa L. provides insights into metabolisms of medicinal natural products.</title>
        <authorList>
            <person name="Kim T."/>
        </authorList>
    </citation>
    <scope>NUCLEOTIDE SEQUENCE [LARGE SCALE GENOMIC DNA]</scope>
    <source>
        <strain evidence="2">TK-2024</strain>
        <tissue evidence="2">Old leaves</tissue>
    </source>
</reference>
<keyword evidence="3" id="KW-1185">Reference proteome</keyword>
<evidence type="ECO:0000313" key="3">
    <source>
        <dbReference type="Proteomes" id="UP001472677"/>
    </source>
</evidence>
<organism evidence="2 3">
    <name type="scientific">Hibiscus sabdariffa</name>
    <name type="common">roselle</name>
    <dbReference type="NCBI Taxonomy" id="183260"/>
    <lineage>
        <taxon>Eukaryota</taxon>
        <taxon>Viridiplantae</taxon>
        <taxon>Streptophyta</taxon>
        <taxon>Embryophyta</taxon>
        <taxon>Tracheophyta</taxon>
        <taxon>Spermatophyta</taxon>
        <taxon>Magnoliopsida</taxon>
        <taxon>eudicotyledons</taxon>
        <taxon>Gunneridae</taxon>
        <taxon>Pentapetalae</taxon>
        <taxon>rosids</taxon>
        <taxon>malvids</taxon>
        <taxon>Malvales</taxon>
        <taxon>Malvaceae</taxon>
        <taxon>Malvoideae</taxon>
        <taxon>Hibiscus</taxon>
    </lineage>
</organism>
<name>A0ABR2DD99_9ROSI</name>
<dbReference type="Proteomes" id="UP001472677">
    <property type="component" value="Unassembled WGS sequence"/>
</dbReference>
<dbReference type="EMBL" id="JBBPBM010000030">
    <property type="protein sequence ID" value="KAK8535556.1"/>
    <property type="molecule type" value="Genomic_DNA"/>
</dbReference>
<gene>
    <name evidence="2" type="ORF">V6N12_057072</name>
</gene>